<dbReference type="InterPro" id="IPR058245">
    <property type="entry name" value="NreC/VraR/RcsB-like_REC"/>
</dbReference>
<dbReference type="RefSeq" id="WP_380836947.1">
    <property type="nucleotide sequence ID" value="NZ_JBHSFP010000002.1"/>
</dbReference>
<dbReference type="SUPFAM" id="SSF46894">
    <property type="entry name" value="C-terminal effector domain of the bipartite response regulators"/>
    <property type="match status" value="1"/>
</dbReference>
<evidence type="ECO:0000313" key="9">
    <source>
        <dbReference type="Proteomes" id="UP001596004"/>
    </source>
</evidence>
<dbReference type="EMBL" id="JBHSFP010000002">
    <property type="protein sequence ID" value="MFC4529902.1"/>
    <property type="molecule type" value="Genomic_DNA"/>
</dbReference>
<dbReference type="PRINTS" id="PR00038">
    <property type="entry name" value="HTHLUXR"/>
</dbReference>
<gene>
    <name evidence="8" type="ORF">ACFO60_03920</name>
</gene>
<sequence length="229" mass="24781">MSIKVVVADDQEIVRTGLAMILDVQPDIEVVGQAADGRRAVELARRLRPDVCLFDIRMPGLDGIEATRLLAGPGVEDPLAVVVITTFDLDEYVYAALRAGARGFLLKNAGADLLSQAVHAAASGDALIAPSITARLLETFARTGPASPATQPIESLTHREEQILTTVARGRTNTEIADELHISLSTVKSHIASLMAKLGARNRVEIAMWAYETNRVSFTGPRDRPRKHR</sequence>
<dbReference type="PROSITE" id="PS00622">
    <property type="entry name" value="HTH_LUXR_1"/>
    <property type="match status" value="1"/>
</dbReference>
<dbReference type="SMART" id="SM00448">
    <property type="entry name" value="REC"/>
    <property type="match status" value="1"/>
</dbReference>
<dbReference type="SUPFAM" id="SSF52172">
    <property type="entry name" value="CheY-like"/>
    <property type="match status" value="1"/>
</dbReference>
<evidence type="ECO:0000259" key="6">
    <source>
        <dbReference type="PROSITE" id="PS50043"/>
    </source>
</evidence>
<dbReference type="PROSITE" id="PS50043">
    <property type="entry name" value="HTH_LUXR_2"/>
    <property type="match status" value="1"/>
</dbReference>
<feature type="domain" description="HTH luxR-type" evidence="6">
    <location>
        <begin position="149"/>
        <end position="214"/>
    </location>
</feature>
<evidence type="ECO:0000259" key="7">
    <source>
        <dbReference type="PROSITE" id="PS50110"/>
    </source>
</evidence>
<dbReference type="InterPro" id="IPR000792">
    <property type="entry name" value="Tscrpt_reg_LuxR_C"/>
</dbReference>
<evidence type="ECO:0000256" key="2">
    <source>
        <dbReference type="ARBA" id="ARBA00023015"/>
    </source>
</evidence>
<keyword evidence="1 5" id="KW-0597">Phosphoprotein</keyword>
<dbReference type="Pfam" id="PF00196">
    <property type="entry name" value="GerE"/>
    <property type="match status" value="1"/>
</dbReference>
<accession>A0ABV9CB98</accession>
<proteinExistence type="predicted"/>
<evidence type="ECO:0000256" key="5">
    <source>
        <dbReference type="PROSITE-ProRule" id="PRU00169"/>
    </source>
</evidence>
<comment type="caution">
    <text evidence="8">The sequence shown here is derived from an EMBL/GenBank/DDBJ whole genome shotgun (WGS) entry which is preliminary data.</text>
</comment>
<dbReference type="InterPro" id="IPR016032">
    <property type="entry name" value="Sig_transdc_resp-reg_C-effctor"/>
</dbReference>
<keyword evidence="3" id="KW-0238">DNA-binding</keyword>
<dbReference type="Pfam" id="PF00072">
    <property type="entry name" value="Response_reg"/>
    <property type="match status" value="1"/>
</dbReference>
<dbReference type="CDD" id="cd06170">
    <property type="entry name" value="LuxR_C_like"/>
    <property type="match status" value="1"/>
</dbReference>
<dbReference type="PANTHER" id="PTHR43214">
    <property type="entry name" value="TWO-COMPONENT RESPONSE REGULATOR"/>
    <property type="match status" value="1"/>
</dbReference>
<evidence type="ECO:0000256" key="4">
    <source>
        <dbReference type="ARBA" id="ARBA00023163"/>
    </source>
</evidence>
<reference evidence="9" key="1">
    <citation type="journal article" date="2019" name="Int. J. Syst. Evol. Microbiol.">
        <title>The Global Catalogue of Microorganisms (GCM) 10K type strain sequencing project: providing services to taxonomists for standard genome sequencing and annotation.</title>
        <authorList>
            <consortium name="The Broad Institute Genomics Platform"/>
            <consortium name="The Broad Institute Genome Sequencing Center for Infectious Disease"/>
            <person name="Wu L."/>
            <person name="Ma J."/>
        </authorList>
    </citation>
    <scope>NUCLEOTIDE SEQUENCE [LARGE SCALE GENOMIC DNA]</scope>
    <source>
        <strain evidence="9">CGMCC 4.7132</strain>
    </source>
</reference>
<keyword evidence="9" id="KW-1185">Reference proteome</keyword>
<evidence type="ECO:0000256" key="1">
    <source>
        <dbReference type="ARBA" id="ARBA00022553"/>
    </source>
</evidence>
<organism evidence="8 9">
    <name type="scientific">Sphaerisporangium dianthi</name>
    <dbReference type="NCBI Taxonomy" id="1436120"/>
    <lineage>
        <taxon>Bacteria</taxon>
        <taxon>Bacillati</taxon>
        <taxon>Actinomycetota</taxon>
        <taxon>Actinomycetes</taxon>
        <taxon>Streptosporangiales</taxon>
        <taxon>Streptosporangiaceae</taxon>
        <taxon>Sphaerisporangium</taxon>
    </lineage>
</organism>
<dbReference type="PANTHER" id="PTHR43214:SF24">
    <property type="entry name" value="TRANSCRIPTIONAL REGULATORY PROTEIN NARL-RELATED"/>
    <property type="match status" value="1"/>
</dbReference>
<dbReference type="PROSITE" id="PS50110">
    <property type="entry name" value="RESPONSE_REGULATORY"/>
    <property type="match status" value="1"/>
</dbReference>
<feature type="modified residue" description="4-aspartylphosphate" evidence="5">
    <location>
        <position position="55"/>
    </location>
</feature>
<dbReference type="Proteomes" id="UP001596004">
    <property type="component" value="Unassembled WGS sequence"/>
</dbReference>
<dbReference type="InterPro" id="IPR011006">
    <property type="entry name" value="CheY-like_superfamily"/>
</dbReference>
<evidence type="ECO:0000313" key="8">
    <source>
        <dbReference type="EMBL" id="MFC4529902.1"/>
    </source>
</evidence>
<feature type="domain" description="Response regulatory" evidence="7">
    <location>
        <begin position="4"/>
        <end position="122"/>
    </location>
</feature>
<dbReference type="InterPro" id="IPR001789">
    <property type="entry name" value="Sig_transdc_resp-reg_receiver"/>
</dbReference>
<keyword evidence="2" id="KW-0805">Transcription regulation</keyword>
<dbReference type="InterPro" id="IPR039420">
    <property type="entry name" value="WalR-like"/>
</dbReference>
<name>A0ABV9CB98_9ACTN</name>
<dbReference type="CDD" id="cd17535">
    <property type="entry name" value="REC_NarL-like"/>
    <property type="match status" value="1"/>
</dbReference>
<dbReference type="Gene3D" id="3.40.50.2300">
    <property type="match status" value="1"/>
</dbReference>
<keyword evidence="4" id="KW-0804">Transcription</keyword>
<dbReference type="SMART" id="SM00421">
    <property type="entry name" value="HTH_LUXR"/>
    <property type="match status" value="1"/>
</dbReference>
<evidence type="ECO:0000256" key="3">
    <source>
        <dbReference type="ARBA" id="ARBA00023125"/>
    </source>
</evidence>
<protein>
    <submittedName>
        <fullName evidence="8">Response regulator</fullName>
    </submittedName>
</protein>